<dbReference type="EMBL" id="SNRW01001047">
    <property type="protein sequence ID" value="KAA6398037.1"/>
    <property type="molecule type" value="Genomic_DNA"/>
</dbReference>
<proteinExistence type="predicted"/>
<protein>
    <submittedName>
        <fullName evidence="2">Uncharacterized protein</fullName>
    </submittedName>
</protein>
<feature type="compositionally biased region" description="Basic and acidic residues" evidence="1">
    <location>
        <begin position="9"/>
        <end position="27"/>
    </location>
</feature>
<evidence type="ECO:0000256" key="1">
    <source>
        <dbReference type="SAM" id="MobiDB-lite"/>
    </source>
</evidence>
<feature type="region of interest" description="Disordered" evidence="1">
    <location>
        <begin position="72"/>
        <end position="91"/>
    </location>
</feature>
<feature type="region of interest" description="Disordered" evidence="1">
    <location>
        <begin position="1"/>
        <end position="31"/>
    </location>
</feature>
<reference evidence="2 3" key="1">
    <citation type="submission" date="2019-03" db="EMBL/GenBank/DDBJ databases">
        <title>Single cell metagenomics reveals metabolic interactions within the superorganism composed of flagellate Streblomastix strix and complex community of Bacteroidetes bacteria on its surface.</title>
        <authorList>
            <person name="Treitli S.C."/>
            <person name="Kolisko M."/>
            <person name="Husnik F."/>
            <person name="Keeling P."/>
            <person name="Hampl V."/>
        </authorList>
    </citation>
    <scope>NUCLEOTIDE SEQUENCE [LARGE SCALE GENOMIC DNA]</scope>
    <source>
        <strain evidence="2">ST1C</strain>
    </source>
</reference>
<evidence type="ECO:0000313" key="3">
    <source>
        <dbReference type="Proteomes" id="UP000324800"/>
    </source>
</evidence>
<accession>A0A5J4WSC2</accession>
<sequence>MFKSIYQKDYSEPADSRKRQEFKDISRMPRGGFKIKKPNPWYEKSLRTHTIANKYDIEKSKLNLISGRFNTNGTKDVGTRARGGSMDSREFKPFLDGKEGQTIYQSDFSFPATERLPPGNYFATNPVPLELQREKKK</sequence>
<dbReference type="AlphaFoldDB" id="A0A5J4WSC2"/>
<gene>
    <name evidence="2" type="ORF">EZS28_006434</name>
</gene>
<evidence type="ECO:0000313" key="2">
    <source>
        <dbReference type="EMBL" id="KAA6398037.1"/>
    </source>
</evidence>
<comment type="caution">
    <text evidence="2">The sequence shown here is derived from an EMBL/GenBank/DDBJ whole genome shotgun (WGS) entry which is preliminary data.</text>
</comment>
<name>A0A5J4WSC2_9EUKA</name>
<feature type="region of interest" description="Disordered" evidence="1">
    <location>
        <begin position="115"/>
        <end position="137"/>
    </location>
</feature>
<dbReference type="Proteomes" id="UP000324800">
    <property type="component" value="Unassembled WGS sequence"/>
</dbReference>
<organism evidence="2 3">
    <name type="scientific">Streblomastix strix</name>
    <dbReference type="NCBI Taxonomy" id="222440"/>
    <lineage>
        <taxon>Eukaryota</taxon>
        <taxon>Metamonada</taxon>
        <taxon>Preaxostyla</taxon>
        <taxon>Oxymonadida</taxon>
        <taxon>Streblomastigidae</taxon>
        <taxon>Streblomastix</taxon>
    </lineage>
</organism>